<dbReference type="GO" id="GO:0008360">
    <property type="term" value="P:regulation of cell shape"/>
    <property type="evidence" value="ECO:0007669"/>
    <property type="project" value="UniProtKB-UniRule"/>
</dbReference>
<feature type="domain" description="L,D-TPase catalytic" evidence="10">
    <location>
        <begin position="20"/>
        <end position="127"/>
    </location>
</feature>
<keyword evidence="7 9" id="KW-0573">Peptidoglycan synthesis</keyword>
<dbReference type="PROSITE" id="PS52029">
    <property type="entry name" value="LD_TPASE"/>
    <property type="match status" value="1"/>
</dbReference>
<sequence length="127" mass="13715">MYLSPYIYSFLPLLRSPASYSITINVAARQLTLFKDGKVFKSYPVAVGKPSTPTPRGNFTIINKAVNPGGPFGARWLGLSKKGYGIHGTNNPSSIGKAVSNGCIRLHNPNVIELYNLVPIGTPVRIV</sequence>
<dbReference type="InterPro" id="IPR005490">
    <property type="entry name" value="LD_TPept_cat_dom"/>
</dbReference>
<dbReference type="GO" id="GO:0016757">
    <property type="term" value="F:glycosyltransferase activity"/>
    <property type="evidence" value="ECO:0007669"/>
    <property type="project" value="UniProtKB-KW"/>
</dbReference>
<feature type="active site" description="Nucleophile" evidence="9">
    <location>
        <position position="103"/>
    </location>
</feature>
<dbReference type="SUPFAM" id="SSF141523">
    <property type="entry name" value="L,D-transpeptidase catalytic domain-like"/>
    <property type="match status" value="1"/>
</dbReference>
<protein>
    <submittedName>
        <fullName evidence="11">Putative L,D-transpeptidase YkuD</fullName>
        <ecNumber evidence="11">2.-.-.-</ecNumber>
    </submittedName>
</protein>
<organism evidence="11 12">
    <name type="scientific">Clostridium homopropionicum DSM 5847</name>
    <dbReference type="NCBI Taxonomy" id="1121318"/>
    <lineage>
        <taxon>Bacteria</taxon>
        <taxon>Bacillati</taxon>
        <taxon>Bacillota</taxon>
        <taxon>Clostridia</taxon>
        <taxon>Eubacteriales</taxon>
        <taxon>Clostridiaceae</taxon>
        <taxon>Clostridium</taxon>
    </lineage>
</organism>
<dbReference type="RefSeq" id="WP_052220537.1">
    <property type="nucleotide sequence ID" value="NZ_LHUR01000012.1"/>
</dbReference>
<dbReference type="AlphaFoldDB" id="A0A0L6ZCW8"/>
<dbReference type="InterPro" id="IPR050979">
    <property type="entry name" value="LD-transpeptidase"/>
</dbReference>
<keyword evidence="12" id="KW-1185">Reference proteome</keyword>
<dbReference type="Proteomes" id="UP000037043">
    <property type="component" value="Unassembled WGS sequence"/>
</dbReference>
<evidence type="ECO:0000256" key="8">
    <source>
        <dbReference type="ARBA" id="ARBA00023316"/>
    </source>
</evidence>
<comment type="similarity">
    <text evidence="2">Belongs to the YkuD family.</text>
</comment>
<evidence type="ECO:0000256" key="2">
    <source>
        <dbReference type="ARBA" id="ARBA00005992"/>
    </source>
</evidence>
<evidence type="ECO:0000256" key="1">
    <source>
        <dbReference type="ARBA" id="ARBA00004752"/>
    </source>
</evidence>
<keyword evidence="8 9" id="KW-0961">Cell wall biogenesis/degradation</keyword>
<evidence type="ECO:0000313" key="11">
    <source>
        <dbReference type="EMBL" id="KOA20815.1"/>
    </source>
</evidence>
<evidence type="ECO:0000256" key="3">
    <source>
        <dbReference type="ARBA" id="ARBA00022676"/>
    </source>
</evidence>
<comment type="caution">
    <text evidence="11">The sequence shown here is derived from an EMBL/GenBank/DDBJ whole genome shotgun (WGS) entry which is preliminary data.</text>
</comment>
<evidence type="ECO:0000313" key="12">
    <source>
        <dbReference type="Proteomes" id="UP000037043"/>
    </source>
</evidence>
<dbReference type="PANTHER" id="PTHR30582:SF24">
    <property type="entry name" value="L,D-TRANSPEPTIDASE ERFK_SRFK-RELATED"/>
    <property type="match status" value="1"/>
</dbReference>
<keyword evidence="4 11" id="KW-0808">Transferase</keyword>
<gene>
    <name evidence="11" type="primary">ykuD_2</name>
    <name evidence="11" type="ORF">CLHOM_09580</name>
</gene>
<dbReference type="GO" id="GO:0071555">
    <property type="term" value="P:cell wall organization"/>
    <property type="evidence" value="ECO:0007669"/>
    <property type="project" value="UniProtKB-UniRule"/>
</dbReference>
<dbReference type="UniPathway" id="UPA00219"/>
<dbReference type="Gene3D" id="2.40.440.10">
    <property type="entry name" value="L,D-transpeptidase catalytic domain-like"/>
    <property type="match status" value="1"/>
</dbReference>
<proteinExistence type="inferred from homology"/>
<comment type="pathway">
    <text evidence="1 9">Cell wall biogenesis; peptidoglycan biosynthesis.</text>
</comment>
<dbReference type="PATRIC" id="fig|1121318.3.peg.962"/>
<accession>A0A0L6ZCW8</accession>
<keyword evidence="6 9" id="KW-0133">Cell shape</keyword>
<dbReference type="Pfam" id="PF03734">
    <property type="entry name" value="YkuD"/>
    <property type="match status" value="1"/>
</dbReference>
<evidence type="ECO:0000259" key="10">
    <source>
        <dbReference type="PROSITE" id="PS52029"/>
    </source>
</evidence>
<reference evidence="12" key="1">
    <citation type="submission" date="2015-08" db="EMBL/GenBank/DDBJ databases">
        <title>Genome sequence of the strict anaerobe Clostridium homopropionicum LuHBu1 (DSM 5847T).</title>
        <authorList>
            <person name="Poehlein A."/>
            <person name="Beck M."/>
            <person name="Schiel-Bengelsdorf B."/>
            <person name="Bengelsdorf F.R."/>
            <person name="Daniel R."/>
            <person name="Duerre P."/>
        </authorList>
    </citation>
    <scope>NUCLEOTIDE SEQUENCE [LARGE SCALE GENOMIC DNA]</scope>
    <source>
        <strain evidence="12">DSM 5847</strain>
    </source>
</reference>
<evidence type="ECO:0000256" key="6">
    <source>
        <dbReference type="ARBA" id="ARBA00022960"/>
    </source>
</evidence>
<dbReference type="GO" id="GO:0005576">
    <property type="term" value="C:extracellular region"/>
    <property type="evidence" value="ECO:0007669"/>
    <property type="project" value="TreeGrafter"/>
</dbReference>
<dbReference type="EC" id="2.-.-.-" evidence="11"/>
<dbReference type="CDD" id="cd16913">
    <property type="entry name" value="YkuD_like"/>
    <property type="match status" value="1"/>
</dbReference>
<evidence type="ECO:0000256" key="5">
    <source>
        <dbReference type="ARBA" id="ARBA00022801"/>
    </source>
</evidence>
<feature type="active site" description="Proton donor/acceptor" evidence="9">
    <location>
        <position position="87"/>
    </location>
</feature>
<dbReference type="InterPro" id="IPR038063">
    <property type="entry name" value="Transpep_catalytic_dom"/>
</dbReference>
<dbReference type="PANTHER" id="PTHR30582">
    <property type="entry name" value="L,D-TRANSPEPTIDASE"/>
    <property type="match status" value="1"/>
</dbReference>
<dbReference type="GO" id="GO:0018104">
    <property type="term" value="P:peptidoglycan-protein cross-linking"/>
    <property type="evidence" value="ECO:0007669"/>
    <property type="project" value="TreeGrafter"/>
</dbReference>
<keyword evidence="3" id="KW-0328">Glycosyltransferase</keyword>
<evidence type="ECO:0000256" key="7">
    <source>
        <dbReference type="ARBA" id="ARBA00022984"/>
    </source>
</evidence>
<keyword evidence="5" id="KW-0378">Hydrolase</keyword>
<evidence type="ECO:0000256" key="9">
    <source>
        <dbReference type="PROSITE-ProRule" id="PRU01373"/>
    </source>
</evidence>
<name>A0A0L6ZCW8_9CLOT</name>
<evidence type="ECO:0000256" key="4">
    <source>
        <dbReference type="ARBA" id="ARBA00022679"/>
    </source>
</evidence>
<dbReference type="EMBL" id="LHUR01000012">
    <property type="protein sequence ID" value="KOA20815.1"/>
    <property type="molecule type" value="Genomic_DNA"/>
</dbReference>
<dbReference type="GO" id="GO:0071972">
    <property type="term" value="F:peptidoglycan L,D-transpeptidase activity"/>
    <property type="evidence" value="ECO:0007669"/>
    <property type="project" value="TreeGrafter"/>
</dbReference>